<reference evidence="12 13" key="1">
    <citation type="submission" date="2023-07" db="EMBL/GenBank/DDBJ databases">
        <title>Genomic Encyclopedia of Type Strains, Phase IV (KMG-IV): sequencing the most valuable type-strain genomes for metagenomic binning, comparative biology and taxonomic classification.</title>
        <authorList>
            <person name="Goeker M."/>
        </authorList>
    </citation>
    <scope>NUCLEOTIDE SEQUENCE [LARGE SCALE GENOMIC DNA]</scope>
    <source>
        <strain evidence="12 13">DSM 22616</strain>
    </source>
</reference>
<dbReference type="HAMAP" id="MF_00321">
    <property type="entry name" value="GTPase_EngB"/>
    <property type="match status" value="1"/>
</dbReference>
<dbReference type="RefSeq" id="WP_023055971.1">
    <property type="nucleotide sequence ID" value="NZ_JAUSTN010000007.1"/>
</dbReference>
<dbReference type="PANTHER" id="PTHR11649:SF13">
    <property type="entry name" value="ENGB-TYPE G DOMAIN-CONTAINING PROTEIN"/>
    <property type="match status" value="1"/>
</dbReference>
<evidence type="ECO:0000256" key="9">
    <source>
        <dbReference type="ARBA" id="ARBA00023306"/>
    </source>
</evidence>
<accession>A0ABU0AW87</accession>
<dbReference type="NCBIfam" id="TIGR03598">
    <property type="entry name" value="GTPase_YsxC"/>
    <property type="match status" value="1"/>
</dbReference>
<dbReference type="PANTHER" id="PTHR11649">
    <property type="entry name" value="MSS1/TRME-RELATED GTP-BINDING PROTEIN"/>
    <property type="match status" value="1"/>
</dbReference>
<dbReference type="SUPFAM" id="SSF52540">
    <property type="entry name" value="P-loop containing nucleoside triphosphate hydrolases"/>
    <property type="match status" value="1"/>
</dbReference>
<comment type="function">
    <text evidence="10">Necessary for normal cell division and for the maintenance of normal septation.</text>
</comment>
<keyword evidence="3 10" id="KW-0132">Cell division</keyword>
<keyword evidence="8 10" id="KW-0717">Septation</keyword>
<protein>
    <recommendedName>
        <fullName evidence="10">Probable GTP-binding protein EngB</fullName>
    </recommendedName>
</protein>
<feature type="domain" description="EngB-type G" evidence="11">
    <location>
        <begin position="22"/>
        <end position="195"/>
    </location>
</feature>
<dbReference type="InterPro" id="IPR027417">
    <property type="entry name" value="P-loop_NTPase"/>
</dbReference>
<keyword evidence="13" id="KW-1185">Reference proteome</keyword>
<organism evidence="12 13">
    <name type="scientific">Peptoniphilus koenoeneniae</name>
    <dbReference type="NCBI Taxonomy" id="507751"/>
    <lineage>
        <taxon>Bacteria</taxon>
        <taxon>Bacillati</taxon>
        <taxon>Bacillota</taxon>
        <taxon>Tissierellia</taxon>
        <taxon>Tissierellales</taxon>
        <taxon>Peptoniphilaceae</taxon>
        <taxon>Peptoniphilus</taxon>
    </lineage>
</organism>
<sequence>MIIKKSDLEKVAVKVSQYPPEDLPELAFAGRSNVGKSSFINAMLGRKNLARTSSTPGKTRTVNFYRADDLLRLVDLPGYGYAKVSKAEKNSWAHVINTYLDNRKNLLEVILLVDIRHEPTKQDKEMYDYILSCGYTGIVIATKSDKISKGQFHKQISIIGKKLEIKNRDNIIAFSSQNKEAVDEMWDIFTDIVDFYKNENEKEDL</sequence>
<evidence type="ECO:0000256" key="1">
    <source>
        <dbReference type="ARBA" id="ARBA00001946"/>
    </source>
</evidence>
<evidence type="ECO:0000256" key="6">
    <source>
        <dbReference type="ARBA" id="ARBA00022842"/>
    </source>
</evidence>
<evidence type="ECO:0000256" key="3">
    <source>
        <dbReference type="ARBA" id="ARBA00022618"/>
    </source>
</evidence>
<keyword evidence="6" id="KW-0460">Magnesium</keyword>
<evidence type="ECO:0000256" key="5">
    <source>
        <dbReference type="ARBA" id="ARBA00022741"/>
    </source>
</evidence>
<keyword evidence="7 10" id="KW-0342">GTP-binding</keyword>
<evidence type="ECO:0000259" key="11">
    <source>
        <dbReference type="PROSITE" id="PS51706"/>
    </source>
</evidence>
<evidence type="ECO:0000256" key="10">
    <source>
        <dbReference type="HAMAP-Rule" id="MF_00321"/>
    </source>
</evidence>
<dbReference type="EMBL" id="JAUSTN010000007">
    <property type="protein sequence ID" value="MDQ0275474.1"/>
    <property type="molecule type" value="Genomic_DNA"/>
</dbReference>
<dbReference type="InterPro" id="IPR030393">
    <property type="entry name" value="G_ENGB_dom"/>
</dbReference>
<dbReference type="InterPro" id="IPR006073">
    <property type="entry name" value="GTP-bd"/>
</dbReference>
<keyword evidence="4" id="KW-0479">Metal-binding</keyword>
<evidence type="ECO:0000313" key="13">
    <source>
        <dbReference type="Proteomes" id="UP001236559"/>
    </source>
</evidence>
<comment type="similarity">
    <text evidence="2 10">Belongs to the TRAFAC class TrmE-Era-EngA-EngB-Septin-like GTPase superfamily. EngB GTPase family.</text>
</comment>
<dbReference type="Proteomes" id="UP001236559">
    <property type="component" value="Unassembled WGS sequence"/>
</dbReference>
<keyword evidence="9 10" id="KW-0131">Cell cycle</keyword>
<name>A0ABU0AW87_9FIRM</name>
<evidence type="ECO:0000256" key="7">
    <source>
        <dbReference type="ARBA" id="ARBA00023134"/>
    </source>
</evidence>
<dbReference type="PROSITE" id="PS51706">
    <property type="entry name" value="G_ENGB"/>
    <property type="match status" value="1"/>
</dbReference>
<dbReference type="Gene3D" id="3.40.50.300">
    <property type="entry name" value="P-loop containing nucleotide triphosphate hydrolases"/>
    <property type="match status" value="1"/>
</dbReference>
<evidence type="ECO:0000256" key="4">
    <source>
        <dbReference type="ARBA" id="ARBA00022723"/>
    </source>
</evidence>
<proteinExistence type="inferred from homology"/>
<dbReference type="CDD" id="cd01876">
    <property type="entry name" value="YihA_EngB"/>
    <property type="match status" value="1"/>
</dbReference>
<evidence type="ECO:0000313" key="12">
    <source>
        <dbReference type="EMBL" id="MDQ0275474.1"/>
    </source>
</evidence>
<dbReference type="Pfam" id="PF01926">
    <property type="entry name" value="MMR_HSR1"/>
    <property type="match status" value="1"/>
</dbReference>
<comment type="cofactor">
    <cofactor evidence="1">
        <name>Mg(2+)</name>
        <dbReference type="ChEBI" id="CHEBI:18420"/>
    </cofactor>
</comment>
<keyword evidence="5 10" id="KW-0547">Nucleotide-binding</keyword>
<evidence type="ECO:0000256" key="2">
    <source>
        <dbReference type="ARBA" id="ARBA00009638"/>
    </source>
</evidence>
<dbReference type="InterPro" id="IPR019987">
    <property type="entry name" value="GTP-bd_ribosome_bio_YsxC"/>
</dbReference>
<evidence type="ECO:0000256" key="8">
    <source>
        <dbReference type="ARBA" id="ARBA00023210"/>
    </source>
</evidence>
<comment type="caution">
    <text evidence="12">The sequence shown here is derived from an EMBL/GenBank/DDBJ whole genome shotgun (WGS) entry which is preliminary data.</text>
</comment>
<gene>
    <name evidence="10" type="primary">engB</name>
    <name evidence="12" type="ORF">J2S72_001501</name>
</gene>